<keyword evidence="1" id="KW-0812">Transmembrane</keyword>
<feature type="transmembrane region" description="Helical" evidence="1">
    <location>
        <begin position="219"/>
        <end position="245"/>
    </location>
</feature>
<feature type="transmembrane region" description="Helical" evidence="1">
    <location>
        <begin position="181"/>
        <end position="207"/>
    </location>
</feature>
<dbReference type="AlphaFoldDB" id="A0AAW3VHQ4"/>
<evidence type="ECO:0000313" key="2">
    <source>
        <dbReference type="EMBL" id="MBB6364084.1"/>
    </source>
</evidence>
<keyword evidence="1" id="KW-0472">Membrane</keyword>
<name>A0AAW3VHQ4_ACILW</name>
<sequence length="367" mass="43044">MLIDNTDFYDIYNLIYFCTACLVVVSALSSEIKKDILLQNELGKYLVVFPLVSLIFLVGFRGYDVGTDTRNYHNILWNNNIEIKFFGEFLFDLIALIFRFFNLSFSFFLFFVSFLFFTFVFKASKNYTDFFKSNLFITFFSYMSFFFFLSMSVNVIRQGVSLAVLLLAYSIWLKKGNISKIYLLLLLALSFHLTSIIPIVIFIFSLITKKYRMIPLLLLFYLTSILLSYFNFGFLNISPIILEILDGERRGDYLSGDGAEVYEVGFKPNFVFFNTLFLCISLYVRNKLSNPDLIIQYNILISYYIITSIFLFMAFQLAFSDRWGLFSWFVIPFLIAPLFYSAFIKGSIRIHYVLMLILIYIGFNFYA</sequence>
<protein>
    <submittedName>
        <fullName evidence="2">Membrane protein YqjE</fullName>
    </submittedName>
</protein>
<dbReference type="InterPro" id="IPR049458">
    <property type="entry name" value="EpsG-like"/>
</dbReference>
<evidence type="ECO:0000313" key="3">
    <source>
        <dbReference type="Proteomes" id="UP000548425"/>
    </source>
</evidence>
<keyword evidence="1" id="KW-1133">Transmembrane helix</keyword>
<feature type="transmembrane region" description="Helical" evidence="1">
    <location>
        <begin position="12"/>
        <end position="30"/>
    </location>
</feature>
<proteinExistence type="predicted"/>
<feature type="transmembrane region" description="Helical" evidence="1">
    <location>
        <begin position="297"/>
        <end position="319"/>
    </location>
</feature>
<reference evidence="2 3" key="1">
    <citation type="submission" date="2020-08" db="EMBL/GenBank/DDBJ databases">
        <title>Functional genomics of gut bacteria from endangered species of beetles.</title>
        <authorList>
            <person name="Carlos-Shanley C."/>
        </authorList>
    </citation>
    <scope>NUCLEOTIDE SEQUENCE [LARGE SCALE GENOMIC DNA]</scope>
    <source>
        <strain evidence="2 3">S00127</strain>
    </source>
</reference>
<organism evidence="2 3">
    <name type="scientific">Acinetobacter lwoffii</name>
    <dbReference type="NCBI Taxonomy" id="28090"/>
    <lineage>
        <taxon>Bacteria</taxon>
        <taxon>Pseudomonadati</taxon>
        <taxon>Pseudomonadota</taxon>
        <taxon>Gammaproteobacteria</taxon>
        <taxon>Moraxellales</taxon>
        <taxon>Moraxellaceae</taxon>
        <taxon>Acinetobacter</taxon>
    </lineage>
</organism>
<dbReference type="RefSeq" id="WP_184413352.1">
    <property type="nucleotide sequence ID" value="NZ_JACHLA010000013.1"/>
</dbReference>
<dbReference type="EMBL" id="JACHLA010000013">
    <property type="protein sequence ID" value="MBB6364084.1"/>
    <property type="molecule type" value="Genomic_DNA"/>
</dbReference>
<gene>
    <name evidence="2" type="ORF">HNP34_002227</name>
</gene>
<dbReference type="Pfam" id="PF14897">
    <property type="entry name" value="EpsG"/>
    <property type="match status" value="1"/>
</dbReference>
<comment type="caution">
    <text evidence="2">The sequence shown here is derived from an EMBL/GenBank/DDBJ whole genome shotgun (WGS) entry which is preliminary data.</text>
</comment>
<accession>A0AAW3VHQ4</accession>
<feature type="transmembrane region" description="Helical" evidence="1">
    <location>
        <begin position="142"/>
        <end position="169"/>
    </location>
</feature>
<feature type="transmembrane region" description="Helical" evidence="1">
    <location>
        <begin position="93"/>
        <end position="121"/>
    </location>
</feature>
<evidence type="ECO:0000256" key="1">
    <source>
        <dbReference type="SAM" id="Phobius"/>
    </source>
</evidence>
<feature type="transmembrane region" description="Helical" evidence="1">
    <location>
        <begin position="350"/>
        <end position="366"/>
    </location>
</feature>
<dbReference type="Proteomes" id="UP000548425">
    <property type="component" value="Unassembled WGS sequence"/>
</dbReference>
<feature type="transmembrane region" description="Helical" evidence="1">
    <location>
        <begin position="325"/>
        <end position="343"/>
    </location>
</feature>
<feature type="transmembrane region" description="Helical" evidence="1">
    <location>
        <begin position="42"/>
        <end position="63"/>
    </location>
</feature>
<feature type="transmembrane region" description="Helical" evidence="1">
    <location>
        <begin position="265"/>
        <end position="285"/>
    </location>
</feature>